<comment type="caution">
    <text evidence="2">The sequence shown here is derived from an EMBL/GenBank/DDBJ whole genome shotgun (WGS) entry which is preliminary data.</text>
</comment>
<organism evidence="2 3">
    <name type="scientific">Solibacillus isronensis B3W22</name>
    <dbReference type="NCBI Taxonomy" id="1224748"/>
    <lineage>
        <taxon>Bacteria</taxon>
        <taxon>Bacillati</taxon>
        <taxon>Bacillota</taxon>
        <taxon>Bacilli</taxon>
        <taxon>Bacillales</taxon>
        <taxon>Caryophanaceae</taxon>
        <taxon>Solibacillus</taxon>
    </lineage>
</organism>
<name>K1L076_9BACL</name>
<feature type="transmembrane region" description="Helical" evidence="1">
    <location>
        <begin position="182"/>
        <end position="204"/>
    </location>
</feature>
<gene>
    <name evidence="2" type="ORF">B857_01508</name>
</gene>
<feature type="transmembrane region" description="Helical" evidence="1">
    <location>
        <begin position="371"/>
        <end position="389"/>
    </location>
</feature>
<feature type="transmembrane region" description="Helical" evidence="1">
    <location>
        <begin position="79"/>
        <end position="103"/>
    </location>
</feature>
<keyword evidence="1" id="KW-1133">Transmembrane helix</keyword>
<evidence type="ECO:0000313" key="3">
    <source>
        <dbReference type="Proteomes" id="UP000004738"/>
    </source>
</evidence>
<sequence>MGTILLLVRWITGNALLSSEQSLVKFGILFAIILNCAYGTALIFLSFFMKKINRSNMKNFFEESYSKLSGVANKRFIKIVCYFVQLELWIVQIVVLSTFYQIFFGSNGIYWTFITIGIMVVICYIASIKATQSIALMYSILLFVTLTIIPIYYFILNGSTEVYEGIRLYHPYLLYFKDSSYVPFYIALFIIACCHVLVDLPTWYTISLIEKSKRSIALLITGVIKILISFSLTAILLIAIYQGPFENIEMLLLSYLHIEESNALNYLFAAFCLMSILAPLLVSVKSMQNLNNGDSNGLTILFLIGILFSIIFVKSIHLLDIIIYFGLIYVALMPLFVMFLFTSLKLPKNIYLYFISLVIFGQGLYYMSNNILLTIFMQLLLGFLSYYFAYKQPNSLERAGKF</sequence>
<feature type="transmembrane region" description="Helical" evidence="1">
    <location>
        <begin position="28"/>
        <end position="48"/>
    </location>
</feature>
<dbReference type="AlphaFoldDB" id="K1L076"/>
<evidence type="ECO:0000313" key="2">
    <source>
        <dbReference type="EMBL" id="EKB45557.1"/>
    </source>
</evidence>
<keyword evidence="3" id="KW-1185">Reference proteome</keyword>
<feature type="transmembrane region" description="Helical" evidence="1">
    <location>
        <begin position="263"/>
        <end position="284"/>
    </location>
</feature>
<feature type="transmembrane region" description="Helical" evidence="1">
    <location>
        <begin position="216"/>
        <end position="243"/>
    </location>
</feature>
<proteinExistence type="predicted"/>
<feature type="transmembrane region" description="Helical" evidence="1">
    <location>
        <begin position="322"/>
        <end position="342"/>
    </location>
</feature>
<protein>
    <recommendedName>
        <fullName evidence="4">Spore germination protein (Amino acid permease)</fullName>
    </recommendedName>
</protein>
<evidence type="ECO:0008006" key="4">
    <source>
        <dbReference type="Google" id="ProtNLM"/>
    </source>
</evidence>
<evidence type="ECO:0000256" key="1">
    <source>
        <dbReference type="SAM" id="Phobius"/>
    </source>
</evidence>
<feature type="transmembrane region" description="Helical" evidence="1">
    <location>
        <begin position="109"/>
        <end position="128"/>
    </location>
</feature>
<dbReference type="PATRIC" id="fig|1224748.3.peg.1505"/>
<keyword evidence="1" id="KW-0812">Transmembrane</keyword>
<dbReference type="Proteomes" id="UP000004738">
    <property type="component" value="Unassembled WGS sequence"/>
</dbReference>
<accession>K1L076</accession>
<feature type="transmembrane region" description="Helical" evidence="1">
    <location>
        <begin position="349"/>
        <end position="365"/>
    </location>
</feature>
<feature type="transmembrane region" description="Helical" evidence="1">
    <location>
        <begin position="135"/>
        <end position="155"/>
    </location>
</feature>
<reference evidence="2 3" key="1">
    <citation type="journal article" date="2012" name="J. Bacteriol.">
        <title>Draft Genome Sequence of Bacillus isronensis Strain B3W22, Isolated from the Upper Atmosphere.</title>
        <authorList>
            <person name="Shivaji S."/>
            <person name="Ara S."/>
            <person name="Singh S.K."/>
            <person name="Bandi S."/>
            <person name="Singh A."/>
            <person name="Pinnaka A.K."/>
        </authorList>
    </citation>
    <scope>NUCLEOTIDE SEQUENCE [LARGE SCALE GENOMIC DNA]</scope>
    <source>
        <strain evidence="2 3">B3W22</strain>
    </source>
</reference>
<dbReference type="RefSeq" id="WP_008405310.1">
    <property type="nucleotide sequence ID" value="NZ_AMCK01000006.1"/>
</dbReference>
<dbReference type="EMBL" id="AMCK01000006">
    <property type="protein sequence ID" value="EKB45557.1"/>
    <property type="molecule type" value="Genomic_DNA"/>
</dbReference>
<feature type="transmembrane region" description="Helical" evidence="1">
    <location>
        <begin position="296"/>
        <end position="316"/>
    </location>
</feature>
<keyword evidence="1" id="KW-0472">Membrane</keyword>